<dbReference type="GO" id="GO:0005634">
    <property type="term" value="C:nucleus"/>
    <property type="evidence" value="ECO:0007669"/>
    <property type="project" value="UniProtKB-SubCell"/>
</dbReference>
<dbReference type="Pfam" id="PF01582">
    <property type="entry name" value="TIR"/>
    <property type="match status" value="2"/>
</dbReference>
<evidence type="ECO:0000313" key="12">
    <source>
        <dbReference type="EMBL" id="RVW41431.1"/>
    </source>
</evidence>
<feature type="domain" description="TIR" evidence="11">
    <location>
        <begin position="169"/>
        <end position="343"/>
    </location>
</feature>
<dbReference type="FunFam" id="3.40.50.10140:FF:000007">
    <property type="entry name" value="Disease resistance protein (TIR-NBS-LRR class)"/>
    <property type="match status" value="1"/>
</dbReference>
<dbReference type="SUPFAM" id="SSF46785">
    <property type="entry name" value="Winged helix' DNA-binding domain"/>
    <property type="match status" value="1"/>
</dbReference>
<dbReference type="SMART" id="SM00255">
    <property type="entry name" value="TIR"/>
    <property type="match status" value="2"/>
</dbReference>
<evidence type="ECO:0000256" key="9">
    <source>
        <dbReference type="ARBA" id="ARBA00061488"/>
    </source>
</evidence>
<dbReference type="Gene3D" id="3.40.50.300">
    <property type="entry name" value="P-loop containing nucleotide triphosphate hydrolases"/>
    <property type="match status" value="1"/>
</dbReference>
<reference evidence="12 13" key="1">
    <citation type="journal article" date="2018" name="PLoS Genet.">
        <title>Population sequencing reveals clonal diversity and ancestral inbreeding in the grapevine cultivar Chardonnay.</title>
        <authorList>
            <person name="Roach M.J."/>
            <person name="Johnson D.L."/>
            <person name="Bohlmann J."/>
            <person name="van Vuuren H.J."/>
            <person name="Jones S.J."/>
            <person name="Pretorius I.S."/>
            <person name="Schmidt S.A."/>
            <person name="Borneman A.R."/>
        </authorList>
    </citation>
    <scope>NUCLEOTIDE SEQUENCE [LARGE SCALE GENOMIC DNA]</scope>
    <source>
        <strain evidence="13">cv. Chardonnay</strain>
        <tissue evidence="12">Leaf</tissue>
    </source>
</reference>
<dbReference type="Pfam" id="PF07725">
    <property type="entry name" value="LRR_3"/>
    <property type="match status" value="1"/>
</dbReference>
<dbReference type="PANTHER" id="PTHR11017">
    <property type="entry name" value="LEUCINE-RICH REPEAT-CONTAINING PROTEIN"/>
    <property type="match status" value="1"/>
</dbReference>
<gene>
    <name evidence="12" type="primary">N_228</name>
    <name evidence="12" type="ORF">CK203_094068</name>
</gene>
<dbReference type="Pfam" id="PF23282">
    <property type="entry name" value="WHD_ROQ1"/>
    <property type="match status" value="1"/>
</dbReference>
<evidence type="ECO:0000313" key="13">
    <source>
        <dbReference type="Proteomes" id="UP000288805"/>
    </source>
</evidence>
<dbReference type="InterPro" id="IPR035897">
    <property type="entry name" value="Toll_tir_struct_dom_sf"/>
</dbReference>
<dbReference type="AlphaFoldDB" id="A0A438E155"/>
<dbReference type="GO" id="GO:0007165">
    <property type="term" value="P:signal transduction"/>
    <property type="evidence" value="ECO:0007669"/>
    <property type="project" value="InterPro"/>
</dbReference>
<evidence type="ECO:0000256" key="1">
    <source>
        <dbReference type="ARBA" id="ARBA00004123"/>
    </source>
</evidence>
<keyword evidence="7" id="KW-0520">NAD</keyword>
<keyword evidence="8" id="KW-0539">Nucleus</keyword>
<comment type="similarity">
    <text evidence="9">Belongs to the disease resistance TIR-NB-LRR family.</text>
</comment>
<dbReference type="SUPFAM" id="SSF52200">
    <property type="entry name" value="Toll/Interleukin receptor TIR domain"/>
    <property type="match status" value="2"/>
</dbReference>
<protein>
    <submittedName>
        <fullName evidence="12">TMV resistance protein N</fullName>
    </submittedName>
</protein>
<feature type="domain" description="TIR" evidence="11">
    <location>
        <begin position="21"/>
        <end position="140"/>
    </location>
</feature>
<evidence type="ECO:0000256" key="4">
    <source>
        <dbReference type="ARBA" id="ARBA00022614"/>
    </source>
</evidence>
<dbReference type="InterPro" id="IPR042197">
    <property type="entry name" value="Apaf_helical"/>
</dbReference>
<dbReference type="PRINTS" id="PR00364">
    <property type="entry name" value="DISEASERSIST"/>
</dbReference>
<evidence type="ECO:0000259" key="11">
    <source>
        <dbReference type="PROSITE" id="PS50104"/>
    </source>
</evidence>
<dbReference type="Gene3D" id="1.10.8.430">
    <property type="entry name" value="Helical domain of apoptotic protease-activating factors"/>
    <property type="match status" value="1"/>
</dbReference>
<keyword evidence="3" id="KW-0963">Cytoplasm</keyword>
<dbReference type="PANTHER" id="PTHR11017:SF570">
    <property type="entry name" value="DISEASE RESISTANCE PROTEIN (TIR-NBS CLASS)-RELATED"/>
    <property type="match status" value="1"/>
</dbReference>
<dbReference type="GO" id="GO:0043531">
    <property type="term" value="F:ADP binding"/>
    <property type="evidence" value="ECO:0007669"/>
    <property type="project" value="InterPro"/>
</dbReference>
<dbReference type="InterPro" id="IPR044974">
    <property type="entry name" value="Disease_R_plants"/>
</dbReference>
<evidence type="ECO:0000256" key="2">
    <source>
        <dbReference type="ARBA" id="ARBA00004496"/>
    </source>
</evidence>
<dbReference type="GO" id="GO:0050832">
    <property type="term" value="P:defense response to fungus"/>
    <property type="evidence" value="ECO:0007669"/>
    <property type="project" value="UniProtKB-ARBA"/>
</dbReference>
<evidence type="ECO:0000256" key="6">
    <source>
        <dbReference type="ARBA" id="ARBA00022821"/>
    </source>
</evidence>
<keyword evidence="6" id="KW-0611">Plant defense</keyword>
<evidence type="ECO:0000256" key="5">
    <source>
        <dbReference type="ARBA" id="ARBA00022737"/>
    </source>
</evidence>
<dbReference type="SUPFAM" id="SSF52058">
    <property type="entry name" value="L domain-like"/>
    <property type="match status" value="1"/>
</dbReference>
<dbReference type="GO" id="GO:0043068">
    <property type="term" value="P:positive regulation of programmed cell death"/>
    <property type="evidence" value="ECO:0007669"/>
    <property type="project" value="UniProtKB-ARBA"/>
</dbReference>
<evidence type="ECO:0000256" key="7">
    <source>
        <dbReference type="ARBA" id="ARBA00023027"/>
    </source>
</evidence>
<dbReference type="InterPro" id="IPR032675">
    <property type="entry name" value="LRR_dom_sf"/>
</dbReference>
<comment type="subcellular location">
    <subcellularLocation>
        <location evidence="2">Cytoplasm</location>
    </subcellularLocation>
    <subcellularLocation>
        <location evidence="1">Nucleus</location>
    </subcellularLocation>
</comment>
<dbReference type="InterPro" id="IPR058192">
    <property type="entry name" value="WHD_ROQ1-like"/>
</dbReference>
<dbReference type="Pfam" id="PF00931">
    <property type="entry name" value="NB-ARC"/>
    <property type="match status" value="1"/>
</dbReference>
<comment type="caution">
    <text evidence="12">The sequence shown here is derived from an EMBL/GenBank/DDBJ whole genome shotgun (WGS) entry which is preliminary data.</text>
</comment>
<dbReference type="Proteomes" id="UP000288805">
    <property type="component" value="Unassembled WGS sequence"/>
</dbReference>
<dbReference type="InterPro" id="IPR011713">
    <property type="entry name" value="Leu-rich_rpt_3"/>
</dbReference>
<dbReference type="PROSITE" id="PS50104">
    <property type="entry name" value="TIR"/>
    <property type="match status" value="2"/>
</dbReference>
<dbReference type="Gene3D" id="3.80.10.10">
    <property type="entry name" value="Ribonuclease Inhibitor"/>
    <property type="match status" value="1"/>
</dbReference>
<organism evidence="12 13">
    <name type="scientific">Vitis vinifera</name>
    <name type="common">Grape</name>
    <dbReference type="NCBI Taxonomy" id="29760"/>
    <lineage>
        <taxon>Eukaryota</taxon>
        <taxon>Viridiplantae</taxon>
        <taxon>Streptophyta</taxon>
        <taxon>Embryophyta</taxon>
        <taxon>Tracheophyta</taxon>
        <taxon>Spermatophyta</taxon>
        <taxon>Magnoliopsida</taxon>
        <taxon>eudicotyledons</taxon>
        <taxon>Gunneridae</taxon>
        <taxon>Pentapetalae</taxon>
        <taxon>rosids</taxon>
        <taxon>Vitales</taxon>
        <taxon>Vitaceae</taxon>
        <taxon>Viteae</taxon>
        <taxon>Vitis</taxon>
    </lineage>
</organism>
<dbReference type="InterPro" id="IPR036390">
    <property type="entry name" value="WH_DNA-bd_sf"/>
</dbReference>
<proteinExistence type="inferred from homology"/>
<evidence type="ECO:0000256" key="3">
    <source>
        <dbReference type="ARBA" id="ARBA00022490"/>
    </source>
</evidence>
<evidence type="ECO:0000256" key="8">
    <source>
        <dbReference type="ARBA" id="ARBA00023242"/>
    </source>
</evidence>
<dbReference type="Gene3D" id="3.40.50.10140">
    <property type="entry name" value="Toll/interleukin-1 receptor homology (TIR) domain"/>
    <property type="match status" value="3"/>
</dbReference>
<keyword evidence="4" id="KW-0433">Leucine-rich repeat</keyword>
<dbReference type="InterPro" id="IPR002182">
    <property type="entry name" value="NB-ARC"/>
</dbReference>
<dbReference type="InterPro" id="IPR000157">
    <property type="entry name" value="TIR_dom"/>
</dbReference>
<dbReference type="EMBL" id="QGNW01001437">
    <property type="protein sequence ID" value="RVW41431.1"/>
    <property type="molecule type" value="Genomic_DNA"/>
</dbReference>
<dbReference type="GO" id="GO:0005737">
    <property type="term" value="C:cytoplasm"/>
    <property type="evidence" value="ECO:0007669"/>
    <property type="project" value="UniProtKB-SubCell"/>
</dbReference>
<dbReference type="InterPro" id="IPR027417">
    <property type="entry name" value="P-loop_NTPase"/>
</dbReference>
<keyword evidence="5" id="KW-0677">Repeat</keyword>
<dbReference type="SUPFAM" id="SSF52540">
    <property type="entry name" value="P-loop containing nucleoside triphosphate hydrolases"/>
    <property type="match status" value="1"/>
</dbReference>
<sequence>MAFANPRSQRASSSSISTRGWNYDVFLSFRGEDTRHTFTDHLYRALNRKWIRTFRDTEELRRGEEIAPELLKAIEESRICLIILSKNYARSRNGDEEGRRKIERWREALKTVANVMGWYLRDGSETRVIEEITSTIWKCLNRELLHVEKNLVGMDRGRASSSSTSIGPWDYEVFLSFRGQDTSHSFTDHLYAALYQNGIRTFRLDDHKGEEIESCTFKAIEKARCILVILSEHYAHSRGCLRELVKFIECKNQNGKLVIPIFYHVEPSDVRKQKGTYGKAFQDHEVKGFAHETRRWRAALTEVANLSGWHVQNWTELVKKEAYEIKSEADAIEDITCAILQRLSQKLLYVEKDLIGMDSYFVEMILQMINPLSNDVRMVGIYGLGGIGKTTIAKVSFNHIASDFMITSFIANVRECSKRITMIKARLCFKKVLLVLDDVDNSNQLEALAGDHNWFGPGGIIIITTREKHLLGHEMDALYEAKKLGHKEAVELFSWHAFNQNHPKEYYETLSNSVVRYVDGLPLGLKVLGRFLCGKTVGEWESELHKLKQESNQEIQSALKRSYDELDHTQKQLFLDVACFFNGEDKDFVTRILDACNFYAKGGIRVLTDKCLVTILDNKIWMHDLLQQMGRDIVRQESPEDPGKWSRLCYPGVISRVLTRKMDNSVKLSKDFEFPSCELRYLYWQGYPLESLPSSFDAEDLVELDMRYSTLKQLWENDMLLEKLNTIRLSCSQHLIEIPDISISAPNLETLILDGCSSLLEVHTSIGKLSKLILLRLKKFPDIQGNMEHLLELYLASTAIEELPFNWASHWTCYIGSEKCQSLIEIPELPPSIRDIDAHNCTAFYQAHQVPQIQLKCIQCGEEVWVCLIYAEDLEGIHPQNKIQLKSRGYNVVERSSDSAGLNGSGMGPSSSGSGLRPANNPKLRPSPNGLKNDYHHPSLFLNKILSSVDLVMHAQSQ</sequence>
<accession>A0A438E155</accession>
<name>A0A438E155_VITVI</name>
<evidence type="ECO:0000256" key="10">
    <source>
        <dbReference type="SAM" id="MobiDB-lite"/>
    </source>
</evidence>
<feature type="region of interest" description="Disordered" evidence="10">
    <location>
        <begin position="896"/>
        <end position="932"/>
    </location>
</feature>